<keyword evidence="4 5" id="KW-0472">Membrane</keyword>
<accession>A0A1S3K6S5</accession>
<feature type="transmembrane region" description="Helical" evidence="5">
    <location>
        <begin position="295"/>
        <end position="319"/>
    </location>
</feature>
<evidence type="ECO:0000313" key="7">
    <source>
        <dbReference type="Proteomes" id="UP000085678"/>
    </source>
</evidence>
<dbReference type="Pfam" id="PF00001">
    <property type="entry name" value="7tm_1"/>
    <property type="match status" value="1"/>
</dbReference>
<evidence type="ECO:0000256" key="3">
    <source>
        <dbReference type="ARBA" id="ARBA00022989"/>
    </source>
</evidence>
<feature type="transmembrane region" description="Helical" evidence="5">
    <location>
        <begin position="258"/>
        <end position="283"/>
    </location>
</feature>
<organism evidence="7 8">
    <name type="scientific">Lingula anatina</name>
    <name type="common">Brachiopod</name>
    <name type="synonym">Lingula unguis</name>
    <dbReference type="NCBI Taxonomy" id="7574"/>
    <lineage>
        <taxon>Eukaryota</taxon>
        <taxon>Metazoa</taxon>
        <taxon>Spiralia</taxon>
        <taxon>Lophotrochozoa</taxon>
        <taxon>Brachiopoda</taxon>
        <taxon>Linguliformea</taxon>
        <taxon>Lingulata</taxon>
        <taxon>Lingulida</taxon>
        <taxon>Linguloidea</taxon>
        <taxon>Lingulidae</taxon>
        <taxon>Lingula</taxon>
    </lineage>
</organism>
<evidence type="ECO:0000259" key="6">
    <source>
        <dbReference type="PROSITE" id="PS50262"/>
    </source>
</evidence>
<name>A0A1S3K6S5_LINAN</name>
<sequence>MNETGQGNNSDFIDIVYNNETGPEPAEMNMYFFATGGVTNLFLCIMGLVLSGLLIHGLVKESKQLSSTSFLLICQTVAESAYAVTSIPVFSVRWFYSVFHGFESAIYVYLQVFPYMWYILQSANLIAEYLIVYIAVDRFIIMCKSTLALTFCKKKQWGRRVVGLVLFALAMNLPRLFAFESATLAPCASGSCFRMRLKKWPMFTEVYMFGFHLVIVSVVPLCILVYTNVRILLTVWASDRRVGDALQNATKPSREVTIVIIILIMVFVVTNIPVDVVLAMMALSVKLPSSFRKAVVYLVPFTVSVKLLVPVFNFAIYGLRKSFRKYLRYICSKKSETSVDS</sequence>
<evidence type="ECO:0000256" key="5">
    <source>
        <dbReference type="SAM" id="Phobius"/>
    </source>
</evidence>
<dbReference type="GO" id="GO:0016020">
    <property type="term" value="C:membrane"/>
    <property type="evidence" value="ECO:0007669"/>
    <property type="project" value="UniProtKB-SubCell"/>
</dbReference>
<dbReference type="PANTHER" id="PTHR46641:SF2">
    <property type="entry name" value="FMRFAMIDE RECEPTOR"/>
    <property type="match status" value="1"/>
</dbReference>
<evidence type="ECO:0000313" key="8">
    <source>
        <dbReference type="RefSeq" id="XP_013418340.1"/>
    </source>
</evidence>
<keyword evidence="7" id="KW-1185">Reference proteome</keyword>
<feature type="transmembrane region" description="Helical" evidence="5">
    <location>
        <begin position="157"/>
        <end position="177"/>
    </location>
</feature>
<dbReference type="GeneID" id="106179314"/>
<keyword evidence="3 5" id="KW-1133">Transmembrane helix</keyword>
<dbReference type="SUPFAM" id="SSF81321">
    <property type="entry name" value="Family A G protein-coupled receptor-like"/>
    <property type="match status" value="1"/>
</dbReference>
<dbReference type="InterPro" id="IPR017452">
    <property type="entry name" value="GPCR_Rhodpsn_7TM"/>
</dbReference>
<dbReference type="KEGG" id="lak:106179314"/>
<evidence type="ECO:0000256" key="2">
    <source>
        <dbReference type="ARBA" id="ARBA00022692"/>
    </source>
</evidence>
<feature type="transmembrane region" description="Helical" evidence="5">
    <location>
        <begin position="70"/>
        <end position="95"/>
    </location>
</feature>
<keyword evidence="2 5" id="KW-0812">Transmembrane</keyword>
<dbReference type="GO" id="GO:0004930">
    <property type="term" value="F:G protein-coupled receptor activity"/>
    <property type="evidence" value="ECO:0007669"/>
    <property type="project" value="InterPro"/>
</dbReference>
<evidence type="ECO:0000256" key="4">
    <source>
        <dbReference type="ARBA" id="ARBA00023136"/>
    </source>
</evidence>
<evidence type="ECO:0000256" key="1">
    <source>
        <dbReference type="ARBA" id="ARBA00004370"/>
    </source>
</evidence>
<dbReference type="PROSITE" id="PS50262">
    <property type="entry name" value="G_PROTEIN_RECEP_F1_2"/>
    <property type="match status" value="1"/>
</dbReference>
<proteinExistence type="predicted"/>
<comment type="subcellular location">
    <subcellularLocation>
        <location evidence="1">Membrane</location>
    </subcellularLocation>
</comment>
<dbReference type="PANTHER" id="PTHR46641">
    <property type="entry name" value="FMRFAMIDE RECEPTOR-RELATED"/>
    <property type="match status" value="1"/>
</dbReference>
<gene>
    <name evidence="8" type="primary">LOC106179314</name>
</gene>
<feature type="domain" description="G-protein coupled receptors family 1 profile" evidence="6">
    <location>
        <begin position="50"/>
        <end position="317"/>
    </location>
</feature>
<protein>
    <submittedName>
        <fullName evidence="8">Uncharacterized protein LOC106179314</fullName>
    </submittedName>
</protein>
<dbReference type="AlphaFoldDB" id="A0A1S3K6S5"/>
<dbReference type="Gene3D" id="1.20.1070.10">
    <property type="entry name" value="Rhodopsin 7-helix transmembrane proteins"/>
    <property type="match status" value="1"/>
</dbReference>
<dbReference type="RefSeq" id="XP_013418340.1">
    <property type="nucleotide sequence ID" value="XM_013562886.1"/>
</dbReference>
<dbReference type="Proteomes" id="UP000085678">
    <property type="component" value="Unplaced"/>
</dbReference>
<dbReference type="InterPro" id="IPR000276">
    <property type="entry name" value="GPCR_Rhodpsn"/>
</dbReference>
<feature type="transmembrane region" description="Helical" evidence="5">
    <location>
        <begin position="115"/>
        <end position="136"/>
    </location>
</feature>
<feature type="transmembrane region" description="Helical" evidence="5">
    <location>
        <begin position="206"/>
        <end position="237"/>
    </location>
</feature>
<reference evidence="8" key="1">
    <citation type="submission" date="2025-08" db="UniProtKB">
        <authorList>
            <consortium name="RefSeq"/>
        </authorList>
    </citation>
    <scope>IDENTIFICATION</scope>
    <source>
        <tissue evidence="8">Gonads</tissue>
    </source>
</reference>
<dbReference type="InterPro" id="IPR052954">
    <property type="entry name" value="GPCR-Ligand_Int"/>
</dbReference>
<feature type="transmembrane region" description="Helical" evidence="5">
    <location>
        <begin position="31"/>
        <end position="58"/>
    </location>
</feature>
<dbReference type="InParanoid" id="A0A1S3K6S5"/>